<sequence>MSDASESQTPDLKEENPAVTELGNGKPDDKFSTAEGANGAPSELGSGAPAVTELDARVSPDVKSEEVVAGSTEVVRVRVSSEEDGVRAGDASTVVRFDDPIHEIDDENEPLPGQIDRHDRHVQPESDAKKFPGSDSNSLLSEFDEFVAAEGNDRARGGASRDLGFGFEVGDMVWGKVKSHPWWPGHIFNEAFASPLVRRTKREGHVLVAFFGDSSYGWFEPAELIPFDQNFAEKSQQTFSRTFIKAVEEALDEASRRCALGLACRCRNNDNFRPTNVKGYFSVDVPDYEPGGLYSTSQIKKARNSFKPSDTLAFVKQLALAPRDGEQESICFSKSKATVFAYRKAVFEQYDETYAQAFGVQPLRLSHPQSNKPDQRGRQPPRAPLSGPMVVAEALGGGKSTSKSAKVKDASKKDRYLFKRRDDSSNSIQLAYTEETPDVAGQYVLQKRSPALPLAPHNLEKREDTGLFGHDSSIVSSDAKEALISQAQTDCSIASSDPKSHLDKMKGSSERVAHNLEQEDILSKSMGRPGEVVLPSTVDEKSQHCHLESKAPVDIKHDGNVELSGQSEDHNQKEKGILTLADGGNGTNQVKSEYNVNSLTPGAKHLEIGKAKKLKGQKRPADDLKTSATGEKKKKKKKDVNLKPTSGYLEKHSTPTKSVSVVTHREDFQEQMQIYGSTNNLPTMDTTGDVSFELPQLLGDLQALALDPFHGAERKIPVAVRQFFLRFRSLVYQKSLILSPPTENEAAETRASKSSLSARASDSPDDHIKASPHVKPVKQIVRSDDPAKSGRKRAPSDRQEEIAAKRLKKIKHLKTLAAEKGVAGQKISETRREVKESIPQAPAKLAKADFGRKVERPPAKAVEPTILVMKFPPQTSLPSVAELKARFARFGPMDQSGFRVFWKSSTCRVVFLHKADAQAAYKYSVANQSLFGNVGVRCFLREFGDSGTEVSEAAKARADDGADEIPRVKDPSMVHRSVSISSQAQQQPLPQPVIQLKSCLKKPTGEESGQVSGNGGSSKGNPRVKFMLGGEESSRGEQLVTSNRNNINNASFSDGAGRTMDFNSKKVTSQPPLLPTPPASTQIMKTPPLLPTPPATTQFMKTPQHNLNNSELAKDPRNTSNFINNNTAPAPATTVDISQQMISLLTRCSDVVTNVTGLLGYVPYHPL</sequence>
<dbReference type="SUPFAM" id="SSF63748">
    <property type="entry name" value="Tudor/PWWP/MBT"/>
    <property type="match status" value="1"/>
</dbReference>
<dbReference type="CDD" id="cd05162">
    <property type="entry name" value="PWWP"/>
    <property type="match status" value="1"/>
</dbReference>
<dbReference type="Gene3D" id="2.30.30.140">
    <property type="match status" value="1"/>
</dbReference>
<dbReference type="Proteomes" id="UP001341840">
    <property type="component" value="Unassembled WGS sequence"/>
</dbReference>
<keyword evidence="4" id="KW-1185">Reference proteome</keyword>
<dbReference type="PROSITE" id="PS50812">
    <property type="entry name" value="PWWP"/>
    <property type="match status" value="1"/>
</dbReference>
<feature type="region of interest" description="Disordered" evidence="1">
    <location>
        <begin position="1"/>
        <end position="49"/>
    </location>
</feature>
<feature type="region of interest" description="Disordered" evidence="1">
    <location>
        <begin position="361"/>
        <end position="388"/>
    </location>
</feature>
<protein>
    <recommendedName>
        <fullName evidence="2">PWWP domain-containing protein</fullName>
    </recommendedName>
</protein>
<evidence type="ECO:0000259" key="2">
    <source>
        <dbReference type="PROSITE" id="PS50812"/>
    </source>
</evidence>
<feature type="domain" description="PWWP" evidence="2">
    <location>
        <begin position="169"/>
        <end position="230"/>
    </location>
</feature>
<evidence type="ECO:0000313" key="4">
    <source>
        <dbReference type="Proteomes" id="UP001341840"/>
    </source>
</evidence>
<comment type="caution">
    <text evidence="3">The sequence shown here is derived from an EMBL/GenBank/DDBJ whole genome shotgun (WGS) entry which is preliminary data.</text>
</comment>
<evidence type="ECO:0000256" key="1">
    <source>
        <dbReference type="SAM" id="MobiDB-lite"/>
    </source>
</evidence>
<evidence type="ECO:0000313" key="3">
    <source>
        <dbReference type="EMBL" id="MED6120146.1"/>
    </source>
</evidence>
<feature type="compositionally biased region" description="Polar residues" evidence="1">
    <location>
        <begin position="1"/>
        <end position="10"/>
    </location>
</feature>
<proteinExistence type="predicted"/>
<dbReference type="Pfam" id="PF00855">
    <property type="entry name" value="PWWP"/>
    <property type="match status" value="1"/>
</dbReference>
<dbReference type="InterPro" id="IPR052657">
    <property type="entry name" value="PDP_family_Arabidopsis"/>
</dbReference>
<dbReference type="SMART" id="SM00293">
    <property type="entry name" value="PWWP"/>
    <property type="match status" value="1"/>
</dbReference>
<feature type="region of interest" description="Disordered" evidence="1">
    <location>
        <begin position="611"/>
        <end position="658"/>
    </location>
</feature>
<reference evidence="3 4" key="1">
    <citation type="journal article" date="2023" name="Plants (Basel)">
        <title>Bridging the Gap: Combining Genomics and Transcriptomics Approaches to Understand Stylosanthes scabra, an Orphan Legume from the Brazilian Caatinga.</title>
        <authorList>
            <person name="Ferreira-Neto J.R.C."/>
            <person name="da Silva M.D."/>
            <person name="Binneck E."/>
            <person name="de Melo N.F."/>
            <person name="da Silva R.H."/>
            <person name="de Melo A.L.T.M."/>
            <person name="Pandolfi V."/>
            <person name="Bustamante F.O."/>
            <person name="Brasileiro-Vidal A.C."/>
            <person name="Benko-Iseppon A.M."/>
        </authorList>
    </citation>
    <scope>NUCLEOTIDE SEQUENCE [LARGE SCALE GENOMIC DNA]</scope>
    <source>
        <tissue evidence="3">Leaves</tissue>
    </source>
</reference>
<gene>
    <name evidence="3" type="ORF">PIB30_018356</name>
</gene>
<dbReference type="EMBL" id="JASCZI010030263">
    <property type="protein sequence ID" value="MED6120146.1"/>
    <property type="molecule type" value="Genomic_DNA"/>
</dbReference>
<feature type="compositionally biased region" description="Low complexity" evidence="1">
    <location>
        <begin position="752"/>
        <end position="761"/>
    </location>
</feature>
<dbReference type="PANTHER" id="PTHR10688">
    <property type="entry name" value="PWWP DOMAIN-CONTAINING PROTEIN"/>
    <property type="match status" value="1"/>
</dbReference>
<feature type="compositionally biased region" description="Basic and acidic residues" evidence="1">
    <location>
        <begin position="781"/>
        <end position="801"/>
    </location>
</feature>
<dbReference type="PANTHER" id="PTHR10688:SF5">
    <property type="entry name" value="PWWP DOMAIN-CONTAINING PROTEIN 1-RELATED"/>
    <property type="match status" value="1"/>
</dbReference>
<feature type="region of interest" description="Disordered" evidence="1">
    <location>
        <begin position="1001"/>
        <end position="1037"/>
    </location>
</feature>
<name>A0ABU6R859_9FABA</name>
<feature type="region of interest" description="Disordered" evidence="1">
    <location>
        <begin position="1065"/>
        <end position="1085"/>
    </location>
</feature>
<organism evidence="3 4">
    <name type="scientific">Stylosanthes scabra</name>
    <dbReference type="NCBI Taxonomy" id="79078"/>
    <lineage>
        <taxon>Eukaryota</taxon>
        <taxon>Viridiplantae</taxon>
        <taxon>Streptophyta</taxon>
        <taxon>Embryophyta</taxon>
        <taxon>Tracheophyta</taxon>
        <taxon>Spermatophyta</taxon>
        <taxon>Magnoliopsida</taxon>
        <taxon>eudicotyledons</taxon>
        <taxon>Gunneridae</taxon>
        <taxon>Pentapetalae</taxon>
        <taxon>rosids</taxon>
        <taxon>fabids</taxon>
        <taxon>Fabales</taxon>
        <taxon>Fabaceae</taxon>
        <taxon>Papilionoideae</taxon>
        <taxon>50 kb inversion clade</taxon>
        <taxon>dalbergioids sensu lato</taxon>
        <taxon>Dalbergieae</taxon>
        <taxon>Pterocarpus clade</taxon>
        <taxon>Stylosanthes</taxon>
    </lineage>
</organism>
<accession>A0ABU6R859</accession>
<dbReference type="InterPro" id="IPR000313">
    <property type="entry name" value="PWWP_dom"/>
</dbReference>
<feature type="region of interest" description="Disordered" evidence="1">
    <location>
        <begin position="741"/>
        <end position="801"/>
    </location>
</feature>